<dbReference type="InterPro" id="IPR047689">
    <property type="entry name" value="CopD"/>
</dbReference>
<keyword evidence="6" id="KW-0186">Copper</keyword>
<evidence type="ECO:0000313" key="9">
    <source>
        <dbReference type="Proteomes" id="UP000216021"/>
    </source>
</evidence>
<keyword evidence="2 6" id="KW-1003">Cell membrane</keyword>
<dbReference type="GO" id="GO:0006825">
    <property type="term" value="P:copper ion transport"/>
    <property type="evidence" value="ECO:0007669"/>
    <property type="project" value="InterPro"/>
</dbReference>
<dbReference type="InterPro" id="IPR008457">
    <property type="entry name" value="Cu-R_CopD_dom"/>
</dbReference>
<evidence type="ECO:0000256" key="6">
    <source>
        <dbReference type="RuleBase" id="RU369037"/>
    </source>
</evidence>
<feature type="domain" description="Copper resistance protein D" evidence="7">
    <location>
        <begin position="188"/>
        <end position="286"/>
    </location>
</feature>
<comment type="function">
    <text evidence="6">Involved in copper resistance.</text>
</comment>
<sequence length="293" mass="31895">MTLAALFILCRFAHFAAVMLMFGSSLFTAVLSPQRFSPLITRDLHPLLLASTWLSAFTALLMLAVQAGLMGDGWADTWQLATWWAVLGTTFGEAWRWHLAVAWLVLLALRLPVPYRAKVLAGCSALLLVSMAFIGHAAMHAGALGVLHRFNHALHLLAASYWFGCLLPLLACLRYLVQPQWRSDALVALIRFSRWGHAAVAVVILTGVINSLIILGHWPLNIDSPYQRLLVLKIALVALMVLAALANRYAIVPAMGSVPTLAQRGLILACWCEVVLGGAVLLLVSVFATYAPV</sequence>
<reference evidence="8 9" key="1">
    <citation type="submission" date="2016-11" db="EMBL/GenBank/DDBJ databases">
        <title>Rahnella oryzae sp. nov., isolated from rice root.</title>
        <authorList>
            <person name="Zhang X.-X."/>
            <person name="Zhang J."/>
        </authorList>
    </citation>
    <scope>NUCLEOTIDE SEQUENCE [LARGE SCALE GENOMIC DNA]</scope>
    <source>
        <strain evidence="8 9">J11-6</strain>
    </source>
</reference>
<evidence type="ECO:0000256" key="4">
    <source>
        <dbReference type="ARBA" id="ARBA00022989"/>
    </source>
</evidence>
<feature type="transmembrane region" description="Helical" evidence="6">
    <location>
        <begin position="198"/>
        <end position="220"/>
    </location>
</feature>
<feature type="transmembrane region" description="Helical" evidence="6">
    <location>
        <begin position="119"/>
        <end position="139"/>
    </location>
</feature>
<dbReference type="InterPro" id="IPR032694">
    <property type="entry name" value="CopC/D"/>
</dbReference>
<dbReference type="Proteomes" id="UP000216021">
    <property type="component" value="Unassembled WGS sequence"/>
</dbReference>
<feature type="transmembrane region" description="Helical" evidence="6">
    <location>
        <begin position="266"/>
        <end position="291"/>
    </location>
</feature>
<evidence type="ECO:0000256" key="5">
    <source>
        <dbReference type="ARBA" id="ARBA00023136"/>
    </source>
</evidence>
<evidence type="ECO:0000256" key="3">
    <source>
        <dbReference type="ARBA" id="ARBA00022692"/>
    </source>
</evidence>
<evidence type="ECO:0000256" key="2">
    <source>
        <dbReference type="ARBA" id="ARBA00022475"/>
    </source>
</evidence>
<dbReference type="Pfam" id="PF05425">
    <property type="entry name" value="CopD"/>
    <property type="match status" value="1"/>
</dbReference>
<dbReference type="EMBL" id="MOXD01000003">
    <property type="protein sequence ID" value="OMQ24396.1"/>
    <property type="molecule type" value="Genomic_DNA"/>
</dbReference>
<dbReference type="STRING" id="2034155.BMI79_06040"/>
<feature type="transmembrane region" description="Helical" evidence="6">
    <location>
        <begin position="12"/>
        <end position="32"/>
    </location>
</feature>
<feature type="transmembrane region" description="Helical" evidence="6">
    <location>
        <begin position="226"/>
        <end position="245"/>
    </location>
</feature>
<dbReference type="PANTHER" id="PTHR34820">
    <property type="entry name" value="INNER MEMBRANE PROTEIN YEBZ"/>
    <property type="match status" value="1"/>
</dbReference>
<proteinExistence type="inferred from homology"/>
<evidence type="ECO:0000259" key="7">
    <source>
        <dbReference type="Pfam" id="PF05425"/>
    </source>
</evidence>
<comment type="subcellular location">
    <subcellularLocation>
        <location evidence="6">Cell inner membrane</location>
        <topology evidence="6">Multi-pass membrane protein</topology>
    </subcellularLocation>
    <subcellularLocation>
        <location evidence="1">Cell membrane</location>
        <topology evidence="1">Multi-pass membrane protein</topology>
    </subcellularLocation>
</comment>
<comment type="similarity">
    <text evidence="6">Belongs to the CopD family.</text>
</comment>
<keyword evidence="4 6" id="KW-1133">Transmembrane helix</keyword>
<dbReference type="PANTHER" id="PTHR34820:SF4">
    <property type="entry name" value="INNER MEMBRANE PROTEIN YEBZ"/>
    <property type="match status" value="1"/>
</dbReference>
<accession>A0A1S8CKQ9</accession>
<feature type="transmembrane region" description="Helical" evidence="6">
    <location>
        <begin position="44"/>
        <end position="69"/>
    </location>
</feature>
<dbReference type="NCBIfam" id="NF033808">
    <property type="entry name" value="copper_CopD"/>
    <property type="match status" value="1"/>
</dbReference>
<dbReference type="OrthoDB" id="7032707at2"/>
<dbReference type="GO" id="GO:0005886">
    <property type="term" value="C:plasma membrane"/>
    <property type="evidence" value="ECO:0007669"/>
    <property type="project" value="UniProtKB-SubCell"/>
</dbReference>
<dbReference type="AlphaFoldDB" id="A0A1S8CKQ9"/>
<evidence type="ECO:0000313" key="8">
    <source>
        <dbReference type="EMBL" id="OMQ24396.1"/>
    </source>
</evidence>
<protein>
    <recommendedName>
        <fullName evidence="6">Copper resistance protein D</fullName>
    </recommendedName>
</protein>
<keyword evidence="3 6" id="KW-0812">Transmembrane</keyword>
<keyword evidence="5 6" id="KW-0472">Membrane</keyword>
<keyword evidence="6" id="KW-0997">Cell inner membrane</keyword>
<gene>
    <name evidence="8" type="ORF">BMI79_06040</name>
</gene>
<keyword evidence="9" id="KW-1185">Reference proteome</keyword>
<comment type="caution">
    <text evidence="8">The sequence shown here is derived from an EMBL/GenBank/DDBJ whole genome shotgun (WGS) entry which is preliminary data.</text>
</comment>
<name>A0A1S8CKQ9_9GAMM</name>
<dbReference type="RefSeq" id="WP_076941280.1">
    <property type="nucleotide sequence ID" value="NZ_MOXD01000003.1"/>
</dbReference>
<evidence type="ECO:0000256" key="1">
    <source>
        <dbReference type="ARBA" id="ARBA00004651"/>
    </source>
</evidence>
<organism evidence="8 9">
    <name type="scientific">Serratia oryzae</name>
    <dbReference type="NCBI Taxonomy" id="2034155"/>
    <lineage>
        <taxon>Bacteria</taxon>
        <taxon>Pseudomonadati</taxon>
        <taxon>Pseudomonadota</taxon>
        <taxon>Gammaproteobacteria</taxon>
        <taxon>Enterobacterales</taxon>
        <taxon>Yersiniaceae</taxon>
        <taxon>Serratia</taxon>
    </lineage>
</organism>
<dbReference type="GO" id="GO:0046688">
    <property type="term" value="P:response to copper ion"/>
    <property type="evidence" value="ECO:0007669"/>
    <property type="project" value="UniProtKB-UniRule"/>
</dbReference>
<feature type="transmembrane region" description="Helical" evidence="6">
    <location>
        <begin position="81"/>
        <end position="107"/>
    </location>
</feature>
<feature type="transmembrane region" description="Helical" evidence="6">
    <location>
        <begin position="159"/>
        <end position="177"/>
    </location>
</feature>